<keyword evidence="3 6" id="KW-0812">Transmembrane</keyword>
<feature type="transmembrane region" description="Helical" evidence="6">
    <location>
        <begin position="48"/>
        <end position="67"/>
    </location>
</feature>
<evidence type="ECO:0000259" key="7">
    <source>
        <dbReference type="PROSITE" id="PS50850"/>
    </source>
</evidence>
<evidence type="ECO:0000256" key="6">
    <source>
        <dbReference type="SAM" id="Phobius"/>
    </source>
</evidence>
<evidence type="ECO:0000256" key="4">
    <source>
        <dbReference type="ARBA" id="ARBA00022989"/>
    </source>
</evidence>
<feature type="transmembrane region" description="Helical" evidence="6">
    <location>
        <begin position="361"/>
        <end position="383"/>
    </location>
</feature>
<evidence type="ECO:0000313" key="9">
    <source>
        <dbReference type="Proteomes" id="UP000646478"/>
    </source>
</evidence>
<evidence type="ECO:0000256" key="2">
    <source>
        <dbReference type="ARBA" id="ARBA00022448"/>
    </source>
</evidence>
<feature type="transmembrane region" description="Helical" evidence="6">
    <location>
        <begin position="79"/>
        <end position="101"/>
    </location>
</feature>
<reference evidence="8" key="1">
    <citation type="journal article" date="2014" name="Int. J. Syst. Evol. Microbiol.">
        <title>Complete genome sequence of Corynebacterium casei LMG S-19264T (=DSM 44701T), isolated from a smear-ripened cheese.</title>
        <authorList>
            <consortium name="US DOE Joint Genome Institute (JGI-PGF)"/>
            <person name="Walter F."/>
            <person name="Albersmeier A."/>
            <person name="Kalinowski J."/>
            <person name="Ruckert C."/>
        </authorList>
    </citation>
    <scope>NUCLEOTIDE SEQUENCE</scope>
    <source>
        <strain evidence="8">CGMCC 1.15082</strain>
    </source>
</reference>
<feature type="transmembrane region" description="Helical" evidence="6">
    <location>
        <begin position="277"/>
        <end position="299"/>
    </location>
</feature>
<dbReference type="PROSITE" id="PS50850">
    <property type="entry name" value="MFS"/>
    <property type="match status" value="1"/>
</dbReference>
<dbReference type="GO" id="GO:0022857">
    <property type="term" value="F:transmembrane transporter activity"/>
    <property type="evidence" value="ECO:0007669"/>
    <property type="project" value="InterPro"/>
</dbReference>
<keyword evidence="4 6" id="KW-1133">Transmembrane helix</keyword>
<comment type="caution">
    <text evidence="8">The sequence shown here is derived from an EMBL/GenBank/DDBJ whole genome shotgun (WGS) entry which is preliminary data.</text>
</comment>
<dbReference type="InterPro" id="IPR036259">
    <property type="entry name" value="MFS_trans_sf"/>
</dbReference>
<evidence type="ECO:0000256" key="1">
    <source>
        <dbReference type="ARBA" id="ARBA00004141"/>
    </source>
</evidence>
<dbReference type="Proteomes" id="UP000646478">
    <property type="component" value="Unassembled WGS sequence"/>
</dbReference>
<dbReference type="EMBL" id="BMHH01000012">
    <property type="protein sequence ID" value="GGA99606.1"/>
    <property type="molecule type" value="Genomic_DNA"/>
</dbReference>
<dbReference type="InterPro" id="IPR020846">
    <property type="entry name" value="MFS_dom"/>
</dbReference>
<feature type="transmembrane region" description="Helical" evidence="6">
    <location>
        <begin position="311"/>
        <end position="329"/>
    </location>
</feature>
<dbReference type="PANTHER" id="PTHR43791:SF30">
    <property type="entry name" value="INNER MEMBRANE TRANSPORT PROTEIN RHMT"/>
    <property type="match status" value="1"/>
</dbReference>
<keyword evidence="5 6" id="KW-0472">Membrane</keyword>
<gene>
    <name evidence="8" type="ORF">GCM10011491_29850</name>
</gene>
<name>A0A916SIS2_9HYPH</name>
<dbReference type="Gene3D" id="1.20.1250.20">
    <property type="entry name" value="MFS general substrate transporter like domains"/>
    <property type="match status" value="2"/>
</dbReference>
<evidence type="ECO:0000313" key="8">
    <source>
        <dbReference type="EMBL" id="GGA99606.1"/>
    </source>
</evidence>
<feature type="transmembrane region" description="Helical" evidence="6">
    <location>
        <begin position="243"/>
        <end position="265"/>
    </location>
</feature>
<dbReference type="FunFam" id="1.20.1250.20:FF:000018">
    <property type="entry name" value="MFS transporter permease"/>
    <property type="match status" value="1"/>
</dbReference>
<keyword evidence="9" id="KW-1185">Reference proteome</keyword>
<dbReference type="CDD" id="cd17319">
    <property type="entry name" value="MFS_ExuT_GudP_like"/>
    <property type="match status" value="1"/>
</dbReference>
<sequence>MTNAMVDSAVRKATRRLLPFLAIMLIMAFLDRANIGFAKKEFQLDTGLSDAAYAFGAGIFFIGYALFEVPSNIIMHRVGARLWLSRIMISWGLVSAAMMFAHTETTFYVLRFLLGVCEAGFYPGVLLYLTYWFPAKERAKAIGLFYLGVPLALVLGSPLSGWLLTHHGVLGLTNWQWMFAVEGVGASIIGVVALFYLTDRPEKARWLTADERTALSAVIASEEEAKQKQASHTALSVLKDSRVWAFIAIYFFLQIGTAPLTFYFPSRFAEAASGGQMNLLIGTLLSLPWVCSVIATRYFTVLADTTNRHRMICAGMVTVGVLALAVIGLTDNAWIMLLAACVAVPGLTASQPVYWSLPTRYLGGLGAASGIAFIVSIGNLGAFFAPQIKNWADVAAGNHDAGFYTLAALCGLAILVLAGLRAPSPQEPAAQRV</sequence>
<dbReference type="InterPro" id="IPR011701">
    <property type="entry name" value="MFS"/>
</dbReference>
<dbReference type="SUPFAM" id="SSF103473">
    <property type="entry name" value="MFS general substrate transporter"/>
    <property type="match status" value="1"/>
</dbReference>
<feature type="transmembrane region" description="Helical" evidence="6">
    <location>
        <begin position="403"/>
        <end position="422"/>
    </location>
</feature>
<dbReference type="Pfam" id="PF07690">
    <property type="entry name" value="MFS_1"/>
    <property type="match status" value="1"/>
</dbReference>
<evidence type="ECO:0000256" key="5">
    <source>
        <dbReference type="ARBA" id="ARBA00023136"/>
    </source>
</evidence>
<evidence type="ECO:0000256" key="3">
    <source>
        <dbReference type="ARBA" id="ARBA00022692"/>
    </source>
</evidence>
<organism evidence="8 9">
    <name type="scientific">Brucella endophytica</name>
    <dbReference type="NCBI Taxonomy" id="1963359"/>
    <lineage>
        <taxon>Bacteria</taxon>
        <taxon>Pseudomonadati</taxon>
        <taxon>Pseudomonadota</taxon>
        <taxon>Alphaproteobacteria</taxon>
        <taxon>Hyphomicrobiales</taxon>
        <taxon>Brucellaceae</taxon>
        <taxon>Brucella/Ochrobactrum group</taxon>
        <taxon>Brucella</taxon>
    </lineage>
</organism>
<comment type="subcellular location">
    <subcellularLocation>
        <location evidence="1">Membrane</location>
        <topology evidence="1">Multi-pass membrane protein</topology>
    </subcellularLocation>
</comment>
<dbReference type="AlphaFoldDB" id="A0A916SIS2"/>
<protein>
    <submittedName>
        <fullName evidence="8">MFS transporter</fullName>
    </submittedName>
</protein>
<feature type="transmembrane region" description="Helical" evidence="6">
    <location>
        <begin position="141"/>
        <end position="163"/>
    </location>
</feature>
<keyword evidence="2" id="KW-0813">Transport</keyword>
<dbReference type="PANTHER" id="PTHR43791">
    <property type="entry name" value="PERMEASE-RELATED"/>
    <property type="match status" value="1"/>
</dbReference>
<dbReference type="GO" id="GO:0005886">
    <property type="term" value="C:plasma membrane"/>
    <property type="evidence" value="ECO:0007669"/>
    <property type="project" value="TreeGrafter"/>
</dbReference>
<feature type="transmembrane region" description="Helical" evidence="6">
    <location>
        <begin position="335"/>
        <end position="354"/>
    </location>
</feature>
<reference evidence="8" key="2">
    <citation type="submission" date="2020-09" db="EMBL/GenBank/DDBJ databases">
        <authorList>
            <person name="Sun Q."/>
            <person name="Zhou Y."/>
        </authorList>
    </citation>
    <scope>NUCLEOTIDE SEQUENCE</scope>
    <source>
        <strain evidence="8">CGMCC 1.15082</strain>
    </source>
</reference>
<feature type="domain" description="Major facilitator superfamily (MFS) profile" evidence="7">
    <location>
        <begin position="17"/>
        <end position="425"/>
    </location>
</feature>
<accession>A0A916SIS2</accession>
<dbReference type="RefSeq" id="WP_188824986.1">
    <property type="nucleotide sequence ID" value="NZ_BMHH01000012.1"/>
</dbReference>
<feature type="transmembrane region" description="Helical" evidence="6">
    <location>
        <begin position="175"/>
        <end position="197"/>
    </location>
</feature>
<proteinExistence type="predicted"/>
<feature type="transmembrane region" description="Helical" evidence="6">
    <location>
        <begin position="107"/>
        <end position="129"/>
    </location>
</feature>